<evidence type="ECO:0000256" key="10">
    <source>
        <dbReference type="ARBA" id="ARBA00023125"/>
    </source>
</evidence>
<dbReference type="InterPro" id="IPR055180">
    <property type="entry name" value="HsdR_RecA-like_helicase_dom_2"/>
</dbReference>
<dbReference type="GO" id="GO:0004386">
    <property type="term" value="F:helicase activity"/>
    <property type="evidence" value="ECO:0007669"/>
    <property type="project" value="UniProtKB-KW"/>
</dbReference>
<evidence type="ECO:0000256" key="1">
    <source>
        <dbReference type="ARBA" id="ARBA00000851"/>
    </source>
</evidence>
<dbReference type="EMBL" id="CAUZLT010000004">
    <property type="protein sequence ID" value="CAK1247718.1"/>
    <property type="molecule type" value="Genomic_DNA"/>
</dbReference>
<evidence type="ECO:0000256" key="4">
    <source>
        <dbReference type="ARBA" id="ARBA00022722"/>
    </source>
</evidence>
<evidence type="ECO:0000256" key="9">
    <source>
        <dbReference type="ARBA" id="ARBA00022840"/>
    </source>
</evidence>
<comment type="catalytic activity">
    <reaction evidence="1 11">
        <text>Endonucleolytic cleavage of DNA to give random double-stranded fragments with terminal 5'-phosphates, ATP is simultaneously hydrolyzed.</text>
        <dbReference type="EC" id="3.1.21.3"/>
    </reaction>
</comment>
<keyword evidence="4" id="KW-0540">Nuclease</keyword>
<keyword evidence="10 11" id="KW-0238">DNA-binding</keyword>
<comment type="caution">
    <text evidence="13">The sequence shown here is derived from an EMBL/GenBank/DDBJ whole genome shotgun (WGS) entry which is preliminary data.</text>
</comment>
<evidence type="ECO:0000256" key="8">
    <source>
        <dbReference type="ARBA" id="ARBA00022801"/>
    </source>
</evidence>
<sequence>MSEEKFEKAVIEKLKKEGWTYREDLSNKKAEVLEQNWREVLNDNNRIKLKDKPLSDNEFDKLKQELTHNKTPYDAQLLLAGAGGVGTLPLTRDDGSQLEIEIFYGDEVAGGHSRYEIVNQITFDKLPRTLGHNRRIDIMLLINGLPVGHVEEKDETRANQLSAFEQFQKYDSDGMYEGLFSFVQVMFVLSQHSAHYFARPKNSTEYNREFLFGWRDDDGNDISDAMVFIHQVMGIPALHRLVTVNMIPDADNDNLMVMRSYQIQATRAIMDRMRVMENNHLVEKEGGYVWHTTGSGKTVTSFKVAQLLASLPRVRHVLFIVDRVDLVNQTAENFKSFAYKTFEKRIQVVKGYELKKLFKQKGGPSNIFLTTVQGLDKAVKTGLKSDERMVILMDEAHRSASGDAVANIKSAFPKTTWFAFTGTPNFYSDDANDVKTTRAVSTYDVFGQRLHRYTIKDAISDQNVLGFDVSYYTPTIEKDADSDLTEKELEKAVYTSLPFREAVVEDIRDHWNENHSGPIEMGIREPNQFHGMLAVSGKQAVVAYYNLFKKLAPNLRVAMTYSRDEDNGMGSSDLQESLKIAIKDYSTFYGTHDFFNDSDQERAYLTDITKRIAHKKPYNRKLTAEQEAETPQRLDLIIVSDQLLTGFDSKYVNTIYMDKILKEGLLIQAMSRTNRTIDRSAKPHGKVRFFRKGEMMEDRVKQALMIYTQGGNDTQPDKDKLNKDKDELEKDLITDDILAPKKAKQIQELIPQIDELKTMAGEDFSVTPRSEKEREQFVQLAADVNHSVQRLVQQGYNIGDEIDDVDANGNQNGKKIALNLEDKEHFGALQARLNDVNRLLPPKRQIDLTNIQIAIDLYSREIIDYDRLVELINEYMKETVDTKRAEIEKHIAALSDSERNEIIEILDGIVSGKYRVAFNTETLDQTRQTVRSDHQELMIRRWADDHHLSGNAIITAYEDFLPGVGLNDNPKLKARLEQIENDEKLGFFQIADFEDGVQDFFAKL</sequence>
<name>A0ABM9MXR0_9LACO</name>
<dbReference type="PROSITE" id="PS51192">
    <property type="entry name" value="HELICASE_ATP_BIND_1"/>
    <property type="match status" value="1"/>
</dbReference>
<dbReference type="InterPro" id="IPR027417">
    <property type="entry name" value="P-loop_NTPase"/>
</dbReference>
<dbReference type="Proteomes" id="UP001314262">
    <property type="component" value="Unassembled WGS sequence"/>
</dbReference>
<dbReference type="SMART" id="SM00487">
    <property type="entry name" value="DEXDc"/>
    <property type="match status" value="1"/>
</dbReference>
<evidence type="ECO:0000256" key="7">
    <source>
        <dbReference type="ARBA" id="ARBA00022759"/>
    </source>
</evidence>
<comment type="function">
    <text evidence="11">Subunit R is required for both nuclease and ATPase activities, but not for modification.</text>
</comment>
<keyword evidence="13" id="KW-0347">Helicase</keyword>
<dbReference type="SUPFAM" id="SSF52540">
    <property type="entry name" value="P-loop containing nucleoside triphosphate hydrolases"/>
    <property type="match status" value="1"/>
</dbReference>
<keyword evidence="7" id="KW-0255">Endonuclease</keyword>
<dbReference type="InterPro" id="IPR014001">
    <property type="entry name" value="Helicase_ATP-bd"/>
</dbReference>
<dbReference type="InterPro" id="IPR051268">
    <property type="entry name" value="Type-I_R_enzyme_R_subunit"/>
</dbReference>
<keyword evidence="6 11" id="KW-0680">Restriction system</keyword>
<keyword evidence="8 11" id="KW-0378">Hydrolase</keyword>
<dbReference type="PANTHER" id="PTHR30195">
    <property type="entry name" value="TYPE I SITE-SPECIFIC DEOXYRIBONUCLEASE PROTEIN SUBUNIT M AND R"/>
    <property type="match status" value="1"/>
</dbReference>
<dbReference type="InterPro" id="IPR040980">
    <property type="entry name" value="SWI2_SNF2"/>
</dbReference>
<evidence type="ECO:0000259" key="12">
    <source>
        <dbReference type="PROSITE" id="PS51192"/>
    </source>
</evidence>
<dbReference type="Gene3D" id="3.40.50.300">
    <property type="entry name" value="P-loop containing nucleotide triphosphate hydrolases"/>
    <property type="match status" value="2"/>
</dbReference>
<organism evidence="13 14">
    <name type="scientific">Fructobacillus tropaeoli</name>
    <dbReference type="NCBI Taxonomy" id="709323"/>
    <lineage>
        <taxon>Bacteria</taxon>
        <taxon>Bacillati</taxon>
        <taxon>Bacillota</taxon>
        <taxon>Bacilli</taxon>
        <taxon>Lactobacillales</taxon>
        <taxon>Lactobacillaceae</taxon>
        <taxon>Fructobacillus</taxon>
    </lineage>
</organism>
<keyword evidence="9 11" id="KW-0067">ATP-binding</keyword>
<evidence type="ECO:0000256" key="6">
    <source>
        <dbReference type="ARBA" id="ARBA00022747"/>
    </source>
</evidence>
<proteinExistence type="inferred from homology"/>
<dbReference type="InterPro" id="IPR004473">
    <property type="entry name" value="Restrct_endonuc_typeI_HsdR"/>
</dbReference>
<dbReference type="InterPro" id="IPR007409">
    <property type="entry name" value="Restrct_endonuc_type1_HsdR_N"/>
</dbReference>
<dbReference type="GO" id="GO:0009035">
    <property type="term" value="F:type I site-specific deoxyribonuclease activity"/>
    <property type="evidence" value="ECO:0007669"/>
    <property type="project" value="UniProtKB-EC"/>
</dbReference>
<dbReference type="NCBIfam" id="TIGR00348">
    <property type="entry name" value="hsdR"/>
    <property type="match status" value="1"/>
</dbReference>
<evidence type="ECO:0000256" key="5">
    <source>
        <dbReference type="ARBA" id="ARBA00022741"/>
    </source>
</evidence>
<dbReference type="Pfam" id="PF18766">
    <property type="entry name" value="SWI2_SNF2"/>
    <property type="match status" value="1"/>
</dbReference>
<dbReference type="Pfam" id="PF22679">
    <property type="entry name" value="T1R_D3-like"/>
    <property type="match status" value="1"/>
</dbReference>
<protein>
    <recommendedName>
        <fullName evidence="11">Type I restriction enzyme endonuclease subunit</fullName>
        <shortName evidence="11">R protein</shortName>
        <ecNumber evidence="11">3.1.21.3</ecNumber>
    </recommendedName>
    <alternativeName>
        <fullName evidence="11">Type-1 restriction enzyme R protein</fullName>
    </alternativeName>
</protein>
<feature type="domain" description="Helicase ATP-binding" evidence="12">
    <location>
        <begin position="278"/>
        <end position="425"/>
    </location>
</feature>
<dbReference type="Pfam" id="PF04313">
    <property type="entry name" value="HSDR_N"/>
    <property type="match status" value="1"/>
</dbReference>
<evidence type="ECO:0000256" key="2">
    <source>
        <dbReference type="ARBA" id="ARBA00008598"/>
    </source>
</evidence>
<accession>A0ABM9MXR0</accession>
<evidence type="ECO:0000256" key="3">
    <source>
        <dbReference type="ARBA" id="ARBA00011296"/>
    </source>
</evidence>
<comment type="subunit">
    <text evidence="3 11">The type I restriction/modification system is composed of three polypeptides R, M and S.</text>
</comment>
<dbReference type="EC" id="3.1.21.3" evidence="11"/>
<reference evidence="13 14" key="1">
    <citation type="submission" date="2023-10" db="EMBL/GenBank/DDBJ databases">
        <authorList>
            <person name="Botero Cardona J."/>
        </authorList>
    </citation>
    <scope>NUCLEOTIDE SEQUENCE [LARGE SCALE GENOMIC DNA]</scope>
    <source>
        <strain evidence="13 14">R-53137</strain>
    </source>
</reference>
<evidence type="ECO:0000256" key="11">
    <source>
        <dbReference type="RuleBase" id="RU364115"/>
    </source>
</evidence>
<dbReference type="RefSeq" id="WP_203619112.1">
    <property type="nucleotide sequence ID" value="NZ_BOJU01000004.1"/>
</dbReference>
<evidence type="ECO:0000313" key="14">
    <source>
        <dbReference type="Proteomes" id="UP001314262"/>
    </source>
</evidence>
<dbReference type="PANTHER" id="PTHR30195:SF16">
    <property type="entry name" value="TYPE I RESTRICTION ENZYME ENDONUCLEASE SUBUNIT"/>
    <property type="match status" value="1"/>
</dbReference>
<keyword evidence="5 11" id="KW-0547">Nucleotide-binding</keyword>
<evidence type="ECO:0000313" key="13">
    <source>
        <dbReference type="EMBL" id="CAK1247718.1"/>
    </source>
</evidence>
<keyword evidence="14" id="KW-1185">Reference proteome</keyword>
<dbReference type="CDD" id="cd22332">
    <property type="entry name" value="HsdR_N"/>
    <property type="match status" value="1"/>
</dbReference>
<dbReference type="Gene3D" id="3.90.1570.50">
    <property type="match status" value="1"/>
</dbReference>
<comment type="similarity">
    <text evidence="2 11">Belongs to the HsdR family.</text>
</comment>
<gene>
    <name evidence="13" type="ORF">R53137_KAKDMLNK_01138</name>
</gene>